<feature type="compositionally biased region" description="Gly residues" evidence="1">
    <location>
        <begin position="67"/>
        <end position="79"/>
    </location>
</feature>
<organism evidence="2 3">
    <name type="scientific">Vitis vinifera</name>
    <name type="common">Grape</name>
    <dbReference type="NCBI Taxonomy" id="29760"/>
    <lineage>
        <taxon>Eukaryota</taxon>
        <taxon>Viridiplantae</taxon>
        <taxon>Streptophyta</taxon>
        <taxon>Embryophyta</taxon>
        <taxon>Tracheophyta</taxon>
        <taxon>Spermatophyta</taxon>
        <taxon>Magnoliopsida</taxon>
        <taxon>eudicotyledons</taxon>
        <taxon>Gunneridae</taxon>
        <taxon>Pentapetalae</taxon>
        <taxon>rosids</taxon>
        <taxon>Vitales</taxon>
        <taxon>Vitaceae</taxon>
        <taxon>Viteae</taxon>
        <taxon>Vitis</taxon>
    </lineage>
</organism>
<feature type="compositionally biased region" description="Polar residues" evidence="1">
    <location>
        <begin position="102"/>
        <end position="111"/>
    </location>
</feature>
<gene>
    <name evidence="2" type="ORF">CK203_046326</name>
</gene>
<protein>
    <submittedName>
        <fullName evidence="2">Uncharacterized protein</fullName>
    </submittedName>
</protein>
<proteinExistence type="predicted"/>
<comment type="caution">
    <text evidence="2">The sequence shown here is derived from an EMBL/GenBank/DDBJ whole genome shotgun (WGS) entry which is preliminary data.</text>
</comment>
<evidence type="ECO:0000313" key="2">
    <source>
        <dbReference type="EMBL" id="RVW64231.1"/>
    </source>
</evidence>
<dbReference type="EMBL" id="QGNW01000724">
    <property type="protein sequence ID" value="RVW64231.1"/>
    <property type="molecule type" value="Genomic_DNA"/>
</dbReference>
<feature type="region of interest" description="Disordered" evidence="1">
    <location>
        <begin position="67"/>
        <end position="143"/>
    </location>
</feature>
<name>A0A438FW91_VITVI</name>
<sequence>MEGQLDGMGRVSSVGRIQFGLMIRSSSGGTEDGSSLDGLNELNLGLRRGGGPSPQLLSEVVMAKEAGGGGLGPMGGTKGPKGKEKVLEEESEPRFGPILDQSKCSGPSSSCLKDLGVQPGGPSVKKRKGPAENQPKKGPMEALAQPGLSGEANFELEFLNAREKETERDQKANPHYVLADSALEEEALRYEAFSTLGGLWESGNPSHSSLLSLGRTPEGSSLTILGVKEACQNGSESNGQGAAGPREIGNNELQEEKREGDLDWQESSLARFSQFLGFSTDGLEKDILNFLVKIRKMMEKIHSKGLLEKSRFERELKRLECSINYEGDGIKKCLIQGRGVQVVIV</sequence>
<dbReference type="Proteomes" id="UP000288805">
    <property type="component" value="Unassembled WGS sequence"/>
</dbReference>
<evidence type="ECO:0000313" key="3">
    <source>
        <dbReference type="Proteomes" id="UP000288805"/>
    </source>
</evidence>
<accession>A0A438FW91</accession>
<reference evidence="2 3" key="1">
    <citation type="journal article" date="2018" name="PLoS Genet.">
        <title>Population sequencing reveals clonal diversity and ancestral inbreeding in the grapevine cultivar Chardonnay.</title>
        <authorList>
            <person name="Roach M.J."/>
            <person name="Johnson D.L."/>
            <person name="Bohlmann J."/>
            <person name="van Vuuren H.J."/>
            <person name="Jones S.J."/>
            <person name="Pretorius I.S."/>
            <person name="Schmidt S.A."/>
            <person name="Borneman A.R."/>
        </authorList>
    </citation>
    <scope>NUCLEOTIDE SEQUENCE [LARGE SCALE GENOMIC DNA]</scope>
    <source>
        <strain evidence="3">cv. Chardonnay</strain>
        <tissue evidence="2">Leaf</tissue>
    </source>
</reference>
<evidence type="ECO:0000256" key="1">
    <source>
        <dbReference type="SAM" id="MobiDB-lite"/>
    </source>
</evidence>
<dbReference type="AlphaFoldDB" id="A0A438FW91"/>